<dbReference type="Proteomes" id="UP000054725">
    <property type="component" value="Unassembled WGS sequence"/>
</dbReference>
<evidence type="ECO:0000313" key="1">
    <source>
        <dbReference type="EMBL" id="KTD33179.1"/>
    </source>
</evidence>
<dbReference type="RefSeq" id="WP_058505791.1">
    <property type="nucleotide sequence ID" value="NZ_CAAAIF010000003.1"/>
</dbReference>
<evidence type="ECO:0000313" key="2">
    <source>
        <dbReference type="Proteomes" id="UP000054725"/>
    </source>
</evidence>
<gene>
    <name evidence="1" type="ORF">Lnau_2827</name>
</gene>
<dbReference type="AlphaFoldDB" id="A0A0W0WLG1"/>
<dbReference type="PATRIC" id="fig|45070.6.peg.2981"/>
<accession>A0A0W0WLG1</accession>
<keyword evidence="2" id="KW-1185">Reference proteome</keyword>
<dbReference type="OrthoDB" id="5645725at2"/>
<protein>
    <submittedName>
        <fullName evidence="1">Uncharacterized protein</fullName>
    </submittedName>
</protein>
<comment type="caution">
    <text evidence="1">The sequence shown here is derived from an EMBL/GenBank/DDBJ whole genome shotgun (WGS) entry which is preliminary data.</text>
</comment>
<sequence>MTYRLKSVRRYAEAIVGLEVQPGIGAIHNGVWKDYSSQVEQHRGVLRRRNNEANLKKYAEAVKILAIYLETRNQKLTLEEDEAFTSYVDELKAAYKRLNPNGKLYGPNPIGEPVLLDHGEGAQGFLQVAKERNQKEELKARAPKKGGIRGLVTGAIKDVLNIEVGEEEFLQQEVVGDFLDSNEMGRLKAYLDDVLRDDQRDHTFLCCIDLKVKKAAPLQRLITKLEGQATEDGVIAVLKEFYSGRNTLPIQNDQGIWIKSDYDTLNTGQNWFTRFFPVRTTTISYIDDLAKSIGFDPDLIQAMDKEAESSMQYD</sequence>
<dbReference type="STRING" id="45070.Lnau_2827"/>
<dbReference type="EMBL" id="LNYO01000024">
    <property type="protein sequence ID" value="KTD33179.1"/>
    <property type="molecule type" value="Genomic_DNA"/>
</dbReference>
<proteinExistence type="predicted"/>
<reference evidence="1 2" key="1">
    <citation type="submission" date="2015-11" db="EMBL/GenBank/DDBJ databases">
        <title>Genomic analysis of 38 Legionella species identifies large and diverse effector repertoires.</title>
        <authorList>
            <person name="Burstein D."/>
            <person name="Amaro F."/>
            <person name="Zusman T."/>
            <person name="Lifshitz Z."/>
            <person name="Cohen O."/>
            <person name="Gilbert J.A."/>
            <person name="Pupko T."/>
            <person name="Shuman H.A."/>
            <person name="Segal G."/>
        </authorList>
    </citation>
    <scope>NUCLEOTIDE SEQUENCE [LARGE SCALE GENOMIC DNA]</scope>
    <source>
        <strain evidence="1 2">ATCC 49506</strain>
    </source>
</reference>
<organism evidence="1 2">
    <name type="scientific">Legionella nautarum</name>
    <dbReference type="NCBI Taxonomy" id="45070"/>
    <lineage>
        <taxon>Bacteria</taxon>
        <taxon>Pseudomonadati</taxon>
        <taxon>Pseudomonadota</taxon>
        <taxon>Gammaproteobacteria</taxon>
        <taxon>Legionellales</taxon>
        <taxon>Legionellaceae</taxon>
        <taxon>Legionella</taxon>
    </lineage>
</organism>
<name>A0A0W0WLG1_9GAMM</name>